<dbReference type="Pfam" id="PF00067">
    <property type="entry name" value="p450"/>
    <property type="match status" value="1"/>
</dbReference>
<keyword evidence="7" id="KW-1133">Transmembrane helix</keyword>
<evidence type="ECO:0000256" key="7">
    <source>
        <dbReference type="SAM" id="Phobius"/>
    </source>
</evidence>
<accession>A0A1L7H7V5</accession>
<dbReference type="GO" id="GO:0020037">
    <property type="term" value="F:heme binding"/>
    <property type="evidence" value="ECO:0007669"/>
    <property type="project" value="InterPro"/>
</dbReference>
<evidence type="ECO:0000256" key="2">
    <source>
        <dbReference type="ARBA" id="ARBA00010617"/>
    </source>
</evidence>
<dbReference type="GO" id="GO:0006694">
    <property type="term" value="P:steroid biosynthetic process"/>
    <property type="evidence" value="ECO:0007669"/>
    <property type="project" value="UniProtKB-KW"/>
</dbReference>
<evidence type="ECO:0000256" key="1">
    <source>
        <dbReference type="ARBA" id="ARBA00004731"/>
    </source>
</evidence>
<evidence type="ECO:0000256" key="5">
    <source>
        <dbReference type="ARBA" id="ARBA00023002"/>
    </source>
</evidence>
<sequence length="451" mass="51093">MDLWAVSSLLIPTIVFSAIINYCLFSKRRHAPQKTTAAFSGTTVVKPYPIIGNLPYFVKNRDRILDWIVELLTGSTTGTVTVAPFIFTADPAAVEHISRSHFTSYQKGHTVTTSLHDFLGDGIFNNNGENWRLQRKTASFEFNTSSLRNFIHSAVSRELDTRLLPLLTQSAKNGSAVDLQDAFERFAFDNVCYLVFDADLAILGGGKAAEDGEIFYQAFEEAAHLSIQRWSYPFHWMWKLMRWLNAGSERRLQASVAQVRLSIKKLMRRRCNTGTRSDLLSKFAESGEHSDDSLLDILVSFILAGRDTTPSALTWFFWALSSAPPNVTRLILEEIKSVKSKRSNSGMNGVFTLEELRGMQYLHAALTESMRLHTPVPMLPRECIEDDVLPDGTVVKKGWTVMYSAFAMGRSERVWGKDWEEFKPERWWRMGFSSRKVLSGIRCFILGRGCV</sequence>
<protein>
    <submittedName>
        <fullName evidence="8">Cytochrome P450 94A1</fullName>
    </submittedName>
</protein>
<keyword evidence="3" id="KW-0479">Metal-binding</keyword>
<dbReference type="AlphaFoldDB" id="A0A1L7H7V5"/>
<evidence type="ECO:0000256" key="6">
    <source>
        <dbReference type="ARBA" id="ARBA00023004"/>
    </source>
</evidence>
<evidence type="ECO:0000256" key="3">
    <source>
        <dbReference type="ARBA" id="ARBA00022723"/>
    </source>
</evidence>
<dbReference type="InterPro" id="IPR036396">
    <property type="entry name" value="Cyt_P450_sf"/>
</dbReference>
<dbReference type="EMBL" id="KX168699">
    <property type="protein sequence ID" value="APU50914.1"/>
    <property type="molecule type" value="mRNA"/>
</dbReference>
<keyword evidence="4" id="KW-0752">Steroid biosynthesis</keyword>
<proteinExistence type="evidence at transcript level"/>
<gene>
    <name evidence="8" type="primary">CYP94A1</name>
</gene>
<comment type="similarity">
    <text evidence="2">Belongs to the cytochrome P450 family.</text>
</comment>
<evidence type="ECO:0000313" key="8">
    <source>
        <dbReference type="EMBL" id="APU50914.1"/>
    </source>
</evidence>
<comment type="pathway">
    <text evidence="1">Steroid metabolism; cholesterol metabolism.</text>
</comment>
<dbReference type="InterPro" id="IPR001128">
    <property type="entry name" value="Cyt_P450"/>
</dbReference>
<reference evidence="8" key="1">
    <citation type="submission" date="2016-04" db="EMBL/GenBank/DDBJ databases">
        <title>Analysis of codon usage bias based on the Fritillaria cirrhosa transcriptome.</title>
        <authorList>
            <person name="Li Y."/>
        </authorList>
    </citation>
    <scope>NUCLEOTIDE SEQUENCE</scope>
    <source>
        <strain evidence="8">Isotig01431</strain>
    </source>
</reference>
<keyword evidence="7" id="KW-0812">Transmembrane</keyword>
<evidence type="ECO:0000256" key="4">
    <source>
        <dbReference type="ARBA" id="ARBA00022955"/>
    </source>
</evidence>
<dbReference type="PANTHER" id="PTHR24296">
    <property type="entry name" value="CYTOCHROME P450"/>
    <property type="match status" value="1"/>
</dbReference>
<dbReference type="GO" id="GO:0016705">
    <property type="term" value="F:oxidoreductase activity, acting on paired donors, with incorporation or reduction of molecular oxygen"/>
    <property type="evidence" value="ECO:0007669"/>
    <property type="project" value="InterPro"/>
</dbReference>
<name>A0A1L7H7V5_9LILI</name>
<keyword evidence="5" id="KW-0560">Oxidoreductase</keyword>
<feature type="transmembrane region" description="Helical" evidence="7">
    <location>
        <begin position="6"/>
        <end position="25"/>
    </location>
</feature>
<keyword evidence="6" id="KW-0408">Iron</keyword>
<keyword evidence="7" id="KW-0472">Membrane</keyword>
<organism evidence="8">
    <name type="scientific">Fritillaria cirrhosa</name>
    <dbReference type="NCBI Taxonomy" id="108544"/>
    <lineage>
        <taxon>Eukaryota</taxon>
        <taxon>Viridiplantae</taxon>
        <taxon>Streptophyta</taxon>
        <taxon>Embryophyta</taxon>
        <taxon>Tracheophyta</taxon>
        <taxon>Spermatophyta</taxon>
        <taxon>Magnoliopsida</taxon>
        <taxon>Liliopsida</taxon>
        <taxon>Liliales</taxon>
        <taxon>Liliaceae</taxon>
        <taxon>Fritillaria</taxon>
    </lineage>
</organism>
<keyword evidence="4" id="KW-0444">Lipid biosynthesis</keyword>
<dbReference type="GO" id="GO:0005506">
    <property type="term" value="F:iron ion binding"/>
    <property type="evidence" value="ECO:0007669"/>
    <property type="project" value="InterPro"/>
</dbReference>
<keyword evidence="4" id="KW-0443">Lipid metabolism</keyword>
<dbReference type="SUPFAM" id="SSF48264">
    <property type="entry name" value="Cytochrome P450"/>
    <property type="match status" value="1"/>
</dbReference>
<dbReference type="GO" id="GO:0008203">
    <property type="term" value="P:cholesterol metabolic process"/>
    <property type="evidence" value="ECO:0007669"/>
    <property type="project" value="UniProtKB-ARBA"/>
</dbReference>
<dbReference type="Gene3D" id="1.10.630.10">
    <property type="entry name" value="Cytochrome P450"/>
    <property type="match status" value="1"/>
</dbReference>
<dbReference type="GO" id="GO:0004497">
    <property type="term" value="F:monooxygenase activity"/>
    <property type="evidence" value="ECO:0007669"/>
    <property type="project" value="InterPro"/>
</dbReference>